<keyword evidence="2" id="KW-0521">NADP</keyword>
<dbReference type="InterPro" id="IPR002734">
    <property type="entry name" value="RibDG_C"/>
</dbReference>
<comment type="pathway">
    <text evidence="1">Cofactor biosynthesis; riboflavin biosynthesis.</text>
</comment>
<gene>
    <name evidence="5" type="ORF">ACFFF6_15740</name>
</gene>
<dbReference type="Pfam" id="PF01872">
    <property type="entry name" value="RibD_C"/>
    <property type="match status" value="1"/>
</dbReference>
<accession>A0ABV6REJ4</accession>
<dbReference type="Gene3D" id="3.40.430.10">
    <property type="entry name" value="Dihydrofolate Reductase, subunit A"/>
    <property type="match status" value="1"/>
</dbReference>
<protein>
    <submittedName>
        <fullName evidence="5">Dihydrofolate reductase family protein</fullName>
    </submittedName>
</protein>
<comment type="caution">
    <text evidence="5">The sequence shown here is derived from an EMBL/GenBank/DDBJ whole genome shotgun (WGS) entry which is preliminary data.</text>
</comment>
<reference evidence="5 6" key="1">
    <citation type="submission" date="2024-09" db="EMBL/GenBank/DDBJ databases">
        <authorList>
            <person name="Sun Q."/>
            <person name="Mori K."/>
        </authorList>
    </citation>
    <scope>NUCLEOTIDE SEQUENCE [LARGE SCALE GENOMIC DNA]</scope>
    <source>
        <strain evidence="5 6">CICC 10874</strain>
    </source>
</reference>
<evidence type="ECO:0000313" key="6">
    <source>
        <dbReference type="Proteomes" id="UP001589793"/>
    </source>
</evidence>
<dbReference type="SUPFAM" id="SSF53597">
    <property type="entry name" value="Dihydrofolate reductase-like"/>
    <property type="match status" value="1"/>
</dbReference>
<proteinExistence type="predicted"/>
<evidence type="ECO:0000256" key="2">
    <source>
        <dbReference type="ARBA" id="ARBA00022857"/>
    </source>
</evidence>
<name>A0ABV6REJ4_9MICO</name>
<dbReference type="InterPro" id="IPR050765">
    <property type="entry name" value="Riboflavin_Biosynth_HTPR"/>
</dbReference>
<dbReference type="EMBL" id="JBHLSV010000023">
    <property type="protein sequence ID" value="MFC0675412.1"/>
    <property type="molecule type" value="Genomic_DNA"/>
</dbReference>
<evidence type="ECO:0000313" key="5">
    <source>
        <dbReference type="EMBL" id="MFC0675412.1"/>
    </source>
</evidence>
<organism evidence="5 6">
    <name type="scientific">Brachybacterium hainanense</name>
    <dbReference type="NCBI Taxonomy" id="1541174"/>
    <lineage>
        <taxon>Bacteria</taxon>
        <taxon>Bacillati</taxon>
        <taxon>Actinomycetota</taxon>
        <taxon>Actinomycetes</taxon>
        <taxon>Micrococcales</taxon>
        <taxon>Dermabacteraceae</taxon>
        <taxon>Brachybacterium</taxon>
    </lineage>
</organism>
<sequence length="246" mass="26043">MHLLWKDGAPLPAPVVIGPGADGARQLAELYAPPPDRIHVRAMMNTTVDGAIAGADGISGSLRNPTDSFLFSVLRALCDVILVGARTVREEDYRRPQGREDLLLPSRRPGGASRPALAILTRSGDLPATVEADWPTYLLVPAQHRETIAARGIVPPAQVLVAEDAPEAVAALAGLGMRAIQAEGGPSVLGQLAARGILDELCFSVTHRTVGGPSPRVLDGIGHAQRWELSSLLVGEEATLTRYRRA</sequence>
<dbReference type="PANTHER" id="PTHR38011:SF7">
    <property type="entry name" value="2,5-DIAMINO-6-RIBOSYLAMINO-4(3H)-PYRIMIDINONE 5'-PHOSPHATE REDUCTASE"/>
    <property type="match status" value="1"/>
</dbReference>
<dbReference type="InterPro" id="IPR024072">
    <property type="entry name" value="DHFR-like_dom_sf"/>
</dbReference>
<dbReference type="PANTHER" id="PTHR38011">
    <property type="entry name" value="DIHYDROFOLATE REDUCTASE FAMILY PROTEIN (AFU_ORTHOLOGUE AFUA_8G06820)"/>
    <property type="match status" value="1"/>
</dbReference>
<dbReference type="Proteomes" id="UP001589793">
    <property type="component" value="Unassembled WGS sequence"/>
</dbReference>
<evidence type="ECO:0000256" key="3">
    <source>
        <dbReference type="ARBA" id="ARBA00023002"/>
    </source>
</evidence>
<evidence type="ECO:0000259" key="4">
    <source>
        <dbReference type="Pfam" id="PF01872"/>
    </source>
</evidence>
<dbReference type="RefSeq" id="WP_376982433.1">
    <property type="nucleotide sequence ID" value="NZ_JBHLSV010000023.1"/>
</dbReference>
<keyword evidence="3" id="KW-0560">Oxidoreductase</keyword>
<feature type="domain" description="Bacterial bifunctional deaminase-reductase C-terminal" evidence="4">
    <location>
        <begin position="39"/>
        <end position="232"/>
    </location>
</feature>
<keyword evidence="6" id="KW-1185">Reference proteome</keyword>
<evidence type="ECO:0000256" key="1">
    <source>
        <dbReference type="ARBA" id="ARBA00005104"/>
    </source>
</evidence>